<evidence type="ECO:0000313" key="2">
    <source>
        <dbReference type="Proteomes" id="UP000564385"/>
    </source>
</evidence>
<evidence type="ECO:0000313" key="1">
    <source>
        <dbReference type="EMBL" id="NYF91174.1"/>
    </source>
</evidence>
<gene>
    <name evidence="1" type="ORF">HDF08_003276</name>
</gene>
<sequence length="68" mass="7848">MDKKTEPFFPHRRIQDGNLQSICLTCLRTVGVSKLEEELNELDRAHRCKAVPYSARVPRPNRSGNRPD</sequence>
<dbReference type="AlphaFoldDB" id="A0A852VL78"/>
<reference evidence="1 2" key="1">
    <citation type="submission" date="2020-07" db="EMBL/GenBank/DDBJ databases">
        <title>Genomic Encyclopedia of Type Strains, Phase IV (KMG-V): Genome sequencing to study the core and pangenomes of soil and plant-associated prokaryotes.</title>
        <authorList>
            <person name="Whitman W."/>
        </authorList>
    </citation>
    <scope>NUCLEOTIDE SEQUENCE [LARGE SCALE GENOMIC DNA]</scope>
    <source>
        <strain evidence="1 2">M8UP22</strain>
    </source>
</reference>
<dbReference type="Proteomes" id="UP000564385">
    <property type="component" value="Unassembled WGS sequence"/>
</dbReference>
<protein>
    <submittedName>
        <fullName evidence="1">Uncharacterized protein</fullName>
    </submittedName>
</protein>
<comment type="caution">
    <text evidence="1">The sequence shown here is derived from an EMBL/GenBank/DDBJ whole genome shotgun (WGS) entry which is preliminary data.</text>
</comment>
<name>A0A852VL78_9BACT</name>
<proteinExistence type="predicted"/>
<accession>A0A852VL78</accession>
<organism evidence="1 2">
    <name type="scientific">Tunturiibacter lichenicola</name>
    <dbReference type="NCBI Taxonomy" id="2051959"/>
    <lineage>
        <taxon>Bacteria</taxon>
        <taxon>Pseudomonadati</taxon>
        <taxon>Acidobacteriota</taxon>
        <taxon>Terriglobia</taxon>
        <taxon>Terriglobales</taxon>
        <taxon>Acidobacteriaceae</taxon>
        <taxon>Tunturiibacter</taxon>
    </lineage>
</organism>
<dbReference type="EMBL" id="JACCCU010000002">
    <property type="protein sequence ID" value="NYF91174.1"/>
    <property type="molecule type" value="Genomic_DNA"/>
</dbReference>